<dbReference type="AlphaFoldDB" id="A0A8S2T6P4"/>
<sequence length="82" mass="8764">MTYLVNRPSTWALNAAVRPVVPGWISVGDVGLTRGDVVEDDRVGGDHSASNNGSVEVASGRGECEYLINLPKRSSFAVYIDV</sequence>
<organism evidence="2 3">
    <name type="scientific">Didymodactylos carnosus</name>
    <dbReference type="NCBI Taxonomy" id="1234261"/>
    <lineage>
        <taxon>Eukaryota</taxon>
        <taxon>Metazoa</taxon>
        <taxon>Spiralia</taxon>
        <taxon>Gnathifera</taxon>
        <taxon>Rotifera</taxon>
        <taxon>Eurotatoria</taxon>
        <taxon>Bdelloidea</taxon>
        <taxon>Philodinida</taxon>
        <taxon>Philodinidae</taxon>
        <taxon>Didymodactylos</taxon>
    </lineage>
</organism>
<evidence type="ECO:0000313" key="1">
    <source>
        <dbReference type="EMBL" id="CAF1482512.1"/>
    </source>
</evidence>
<dbReference type="EMBL" id="CAJNOK010032297">
    <property type="protein sequence ID" value="CAF1482512.1"/>
    <property type="molecule type" value="Genomic_DNA"/>
</dbReference>
<dbReference type="Proteomes" id="UP000682733">
    <property type="component" value="Unassembled WGS sequence"/>
</dbReference>
<evidence type="ECO:0000313" key="2">
    <source>
        <dbReference type="EMBL" id="CAF4272818.1"/>
    </source>
</evidence>
<proteinExistence type="predicted"/>
<accession>A0A8S2T6P4</accession>
<comment type="caution">
    <text evidence="2">The sequence shown here is derived from an EMBL/GenBank/DDBJ whole genome shotgun (WGS) entry which is preliminary data.</text>
</comment>
<protein>
    <submittedName>
        <fullName evidence="2">Uncharacterized protein</fullName>
    </submittedName>
</protein>
<dbReference type="EMBL" id="CAJOBA010054226">
    <property type="protein sequence ID" value="CAF4272818.1"/>
    <property type="molecule type" value="Genomic_DNA"/>
</dbReference>
<dbReference type="Proteomes" id="UP000677228">
    <property type="component" value="Unassembled WGS sequence"/>
</dbReference>
<evidence type="ECO:0000313" key="3">
    <source>
        <dbReference type="Proteomes" id="UP000682733"/>
    </source>
</evidence>
<reference evidence="2" key="1">
    <citation type="submission" date="2021-02" db="EMBL/GenBank/DDBJ databases">
        <authorList>
            <person name="Nowell W R."/>
        </authorList>
    </citation>
    <scope>NUCLEOTIDE SEQUENCE</scope>
</reference>
<gene>
    <name evidence="1" type="ORF">OVA965_LOCUS36132</name>
    <name evidence="2" type="ORF">TMI583_LOCUS37127</name>
</gene>
<name>A0A8S2T6P4_9BILA</name>